<evidence type="ECO:0000313" key="2">
    <source>
        <dbReference type="EMBL" id="GBG14251.1"/>
    </source>
</evidence>
<organism evidence="2 3">
    <name type="scientific">Novimethylophilus kurashikiensis</name>
    <dbReference type="NCBI Taxonomy" id="1825523"/>
    <lineage>
        <taxon>Bacteria</taxon>
        <taxon>Pseudomonadati</taxon>
        <taxon>Pseudomonadota</taxon>
        <taxon>Betaproteobacteria</taxon>
        <taxon>Nitrosomonadales</taxon>
        <taxon>Methylophilaceae</taxon>
        <taxon>Novimethylophilus</taxon>
    </lineage>
</organism>
<feature type="chain" id="PRO_5015337958" evidence="1">
    <location>
        <begin position="21"/>
        <end position="162"/>
    </location>
</feature>
<proteinExistence type="predicted"/>
<sequence>MRKGLIGITMAFAFTAHAYAGDANPVDMAHQVGFTGCDNLITDTFEFALKANNRRVGTKFFDESKKTNLTIIASFGDPGDIVTTTASFHKSAGKCIVQREDILAEKGVCSDMLMRDKYFKFKDEIGGVVIAENAGGVEKRLMQVEDVCLQAYYRGNSMPLQH</sequence>
<evidence type="ECO:0000256" key="1">
    <source>
        <dbReference type="SAM" id="SignalP"/>
    </source>
</evidence>
<reference evidence="2 3" key="1">
    <citation type="journal article" date="2018" name="Environ. Microbiol.">
        <title>Isolation and genomic characterization of Novimethylophilus kurashikiensis gen. nov. sp. nov., a new lanthanide-dependent methylotrophic species of Methylophilaceae.</title>
        <authorList>
            <person name="Lv H."/>
            <person name="Sahin N."/>
            <person name="Tani A."/>
        </authorList>
    </citation>
    <scope>NUCLEOTIDE SEQUENCE [LARGE SCALE GENOMIC DNA]</scope>
    <source>
        <strain evidence="2 3">La2-4</strain>
    </source>
</reference>
<dbReference type="Proteomes" id="UP000245081">
    <property type="component" value="Unassembled WGS sequence"/>
</dbReference>
<comment type="caution">
    <text evidence="2">The sequence shown here is derived from an EMBL/GenBank/DDBJ whole genome shotgun (WGS) entry which is preliminary data.</text>
</comment>
<name>A0A2R5FC25_9PROT</name>
<accession>A0A2R5FC25</accession>
<feature type="signal peptide" evidence="1">
    <location>
        <begin position="1"/>
        <end position="20"/>
    </location>
</feature>
<gene>
    <name evidence="2" type="ORF">NMK_1816</name>
</gene>
<evidence type="ECO:0000313" key="3">
    <source>
        <dbReference type="Proteomes" id="UP000245081"/>
    </source>
</evidence>
<protein>
    <submittedName>
        <fullName evidence="2">Uncharacterized protein</fullName>
    </submittedName>
</protein>
<keyword evidence="1" id="KW-0732">Signal</keyword>
<keyword evidence="3" id="KW-1185">Reference proteome</keyword>
<dbReference type="RefSeq" id="WP_109015457.1">
    <property type="nucleotide sequence ID" value="NZ_BDOQ01000007.1"/>
</dbReference>
<dbReference type="AlphaFoldDB" id="A0A2R5FC25"/>
<dbReference type="EMBL" id="BDOQ01000007">
    <property type="protein sequence ID" value="GBG14251.1"/>
    <property type="molecule type" value="Genomic_DNA"/>
</dbReference>